<dbReference type="InterPro" id="IPR029044">
    <property type="entry name" value="Nucleotide-diphossugar_trans"/>
</dbReference>
<dbReference type="Pfam" id="PF00535">
    <property type="entry name" value="Glycos_transf_2"/>
    <property type="match status" value="1"/>
</dbReference>
<comment type="caution">
    <text evidence="3">The sequence shown here is derived from an EMBL/GenBank/DDBJ whole genome shotgun (WGS) entry which is preliminary data.</text>
</comment>
<dbReference type="InterPro" id="IPR001173">
    <property type="entry name" value="Glyco_trans_2-like"/>
</dbReference>
<gene>
    <name evidence="3" type="ORF">CH341_21765</name>
</gene>
<dbReference type="CDD" id="cd00761">
    <property type="entry name" value="Glyco_tranf_GTA_type"/>
    <property type="match status" value="1"/>
</dbReference>
<dbReference type="SUPFAM" id="SSF53448">
    <property type="entry name" value="Nucleotide-diphospho-sugar transferases"/>
    <property type="match status" value="1"/>
</dbReference>
<dbReference type="GO" id="GO:0016758">
    <property type="term" value="F:hexosyltransferase activity"/>
    <property type="evidence" value="ECO:0007669"/>
    <property type="project" value="UniProtKB-ARBA"/>
</dbReference>
<feature type="region of interest" description="Disordered" evidence="1">
    <location>
        <begin position="149"/>
        <end position="264"/>
    </location>
</feature>
<protein>
    <recommendedName>
        <fullName evidence="2">Glycosyltransferase 2-like domain-containing protein</fullName>
    </recommendedName>
</protein>
<reference evidence="3 4" key="1">
    <citation type="submission" date="2017-07" db="EMBL/GenBank/DDBJ databases">
        <title>Draft Genome Sequences of Select Purple Nonsulfur Bacteria.</title>
        <authorList>
            <person name="Lasarre B."/>
            <person name="Mckinlay J.B."/>
        </authorList>
    </citation>
    <scope>NUCLEOTIDE SEQUENCE [LARGE SCALE GENOMIC DNA]</scope>
    <source>
        <strain evidence="3 4">DSM 5909</strain>
    </source>
</reference>
<evidence type="ECO:0000313" key="3">
    <source>
        <dbReference type="EMBL" id="RAI41382.1"/>
    </source>
</evidence>
<evidence type="ECO:0000259" key="2">
    <source>
        <dbReference type="Pfam" id="PF00535"/>
    </source>
</evidence>
<sequence length="652" mass="71618">MAGGRVPARLRRGLRAVPLHPAGQAPRRELHAVRRSPGGRRAPVAVVRLDHARPDRWCRGDSGAAPVSLVCLRDRLRRERHPGHHARGEASDMGRRRGGLRAALPADMGLDRRRRIRRVGDLAPRHLQRRGGAASARIRAGAAAARRARRVGRVSGDHPCGLLDLQQAGRGEPRNLLRRSATAAHGRLRRPPRDQPDRACGPSLTRAGALGQVPGVSRHRHQIDGRPTLPDAPVLPRPGRRSRDHRPGRGRERPGGGDAGLADGLCASADSRVLRPDPCRPPVTARTFCMESRQPSHPPSDQATGHVPLFSVIVNNYNYLRYLPVAIASVQHQTFRDFELIVVDDGSDDGSIDYLESIQTGLTLVRTNRLNQARACLAGIARAKGRYVYILDADDFAAPDLLETVAGRLAEAPAKVQFRLVPVGEDGAPFAPAYPDIGDRDDETAQREQIRRNGMPSSPPTSGNVFRRDLFSRLDDIDYEAAIDGVTLLYAPFAGTVVSLSRPLAFYRVHEHSKSAHAKPLDPERIRRDRRRFESRLAHLNTLLEKHHPDVAPLPAAASFFFHWDHLTLEQAALGTAVGPAVALNYVSRLFREHGVGRFTANKLAWLAIAMLAPRNIKDRALAIRRNPWPRRARRSPAVGADAITGKEVVGS</sequence>
<organism evidence="3 4">
    <name type="scientific">Rhodoplanes roseus</name>
    <dbReference type="NCBI Taxonomy" id="29409"/>
    <lineage>
        <taxon>Bacteria</taxon>
        <taxon>Pseudomonadati</taxon>
        <taxon>Pseudomonadota</taxon>
        <taxon>Alphaproteobacteria</taxon>
        <taxon>Hyphomicrobiales</taxon>
        <taxon>Nitrobacteraceae</taxon>
        <taxon>Rhodoplanes</taxon>
    </lineage>
</organism>
<dbReference type="Gene3D" id="3.90.550.10">
    <property type="entry name" value="Spore Coat Polysaccharide Biosynthesis Protein SpsA, Chain A"/>
    <property type="match status" value="1"/>
</dbReference>
<dbReference type="AlphaFoldDB" id="A0A327KVZ5"/>
<dbReference type="EMBL" id="NPEX01000191">
    <property type="protein sequence ID" value="RAI41382.1"/>
    <property type="molecule type" value="Genomic_DNA"/>
</dbReference>
<dbReference type="PANTHER" id="PTHR22916:SF3">
    <property type="entry name" value="UDP-GLCNAC:BETAGAL BETA-1,3-N-ACETYLGLUCOSAMINYLTRANSFERASE-LIKE PROTEIN 1"/>
    <property type="match status" value="1"/>
</dbReference>
<dbReference type="Proteomes" id="UP000249130">
    <property type="component" value="Unassembled WGS sequence"/>
</dbReference>
<name>A0A327KVZ5_9BRAD</name>
<evidence type="ECO:0000313" key="4">
    <source>
        <dbReference type="Proteomes" id="UP000249130"/>
    </source>
</evidence>
<accession>A0A327KVZ5</accession>
<evidence type="ECO:0000256" key="1">
    <source>
        <dbReference type="SAM" id="MobiDB-lite"/>
    </source>
</evidence>
<feature type="region of interest" description="Disordered" evidence="1">
    <location>
        <begin position="431"/>
        <end position="464"/>
    </location>
</feature>
<keyword evidence="4" id="KW-1185">Reference proteome</keyword>
<proteinExistence type="predicted"/>
<feature type="compositionally biased region" description="Basic and acidic residues" evidence="1">
    <location>
        <begin position="245"/>
        <end position="255"/>
    </location>
</feature>
<dbReference type="OrthoDB" id="9801609at2"/>
<feature type="domain" description="Glycosyltransferase 2-like" evidence="2">
    <location>
        <begin position="311"/>
        <end position="428"/>
    </location>
</feature>
<dbReference type="PANTHER" id="PTHR22916">
    <property type="entry name" value="GLYCOSYLTRANSFERASE"/>
    <property type="match status" value="1"/>
</dbReference>